<dbReference type="EMBL" id="MFCA01000001">
    <property type="protein sequence ID" value="OGE03282.1"/>
    <property type="molecule type" value="Genomic_DNA"/>
</dbReference>
<name>A0A1F5HGP9_9BACT</name>
<sequence>MPVIIESFFRSLEPFFPTDQARRLIVKEGGLRLLKKAVEGLKKHGAQHIMLVGETADKKYTASMYWNGITLGWDHVLNRPLVVGNAIKVISDGTSIGVSFSNPETCSGWESITDNTLPLTEKIQVALKLTKPIGLNNTPYKPDLRHHDYAGLKPLKVLLFKQ</sequence>
<reference evidence="1 2" key="1">
    <citation type="journal article" date="2016" name="Nat. Commun.">
        <title>Thousands of microbial genomes shed light on interconnected biogeochemical processes in an aquifer system.</title>
        <authorList>
            <person name="Anantharaman K."/>
            <person name="Brown C.T."/>
            <person name="Hug L.A."/>
            <person name="Sharon I."/>
            <person name="Castelle C.J."/>
            <person name="Probst A.J."/>
            <person name="Thomas B.C."/>
            <person name="Singh A."/>
            <person name="Wilkins M.J."/>
            <person name="Karaoz U."/>
            <person name="Brodie E.L."/>
            <person name="Williams K.H."/>
            <person name="Hubbard S.S."/>
            <person name="Banfield J.F."/>
        </authorList>
    </citation>
    <scope>NUCLEOTIDE SEQUENCE [LARGE SCALE GENOMIC DNA]</scope>
</reference>
<dbReference type="Proteomes" id="UP000176751">
    <property type="component" value="Unassembled WGS sequence"/>
</dbReference>
<gene>
    <name evidence="1" type="ORF">A2196_05995</name>
</gene>
<dbReference type="AlphaFoldDB" id="A0A1F5HGP9"/>
<evidence type="ECO:0000313" key="1">
    <source>
        <dbReference type="EMBL" id="OGE03282.1"/>
    </source>
</evidence>
<comment type="caution">
    <text evidence="1">The sequence shown here is derived from an EMBL/GenBank/DDBJ whole genome shotgun (WGS) entry which is preliminary data.</text>
</comment>
<accession>A0A1F5HGP9</accession>
<proteinExistence type="predicted"/>
<evidence type="ECO:0000313" key="2">
    <source>
        <dbReference type="Proteomes" id="UP000176751"/>
    </source>
</evidence>
<organism evidence="1 2">
    <name type="scientific">Candidatus Curtissbacteria bacterium RIFOXYA1_FULL_41_14</name>
    <dbReference type="NCBI Taxonomy" id="1797737"/>
    <lineage>
        <taxon>Bacteria</taxon>
        <taxon>Candidatus Curtissiibacteriota</taxon>
    </lineage>
</organism>
<protein>
    <submittedName>
        <fullName evidence="1">Uncharacterized protein</fullName>
    </submittedName>
</protein>